<keyword evidence="1" id="KW-0812">Transmembrane</keyword>
<feature type="transmembrane region" description="Helical" evidence="1">
    <location>
        <begin position="85"/>
        <end position="103"/>
    </location>
</feature>
<proteinExistence type="predicted"/>
<dbReference type="SUPFAM" id="SSF103473">
    <property type="entry name" value="MFS general substrate transporter"/>
    <property type="match status" value="1"/>
</dbReference>
<keyword evidence="1" id="KW-1133">Transmembrane helix</keyword>
<feature type="transmembrane region" description="Helical" evidence="1">
    <location>
        <begin position="498"/>
        <end position="520"/>
    </location>
</feature>
<feature type="transmembrane region" description="Helical" evidence="1">
    <location>
        <begin position="532"/>
        <end position="551"/>
    </location>
</feature>
<accession>A0A8K0CXZ4</accession>
<feature type="transmembrane region" description="Helical" evidence="1">
    <location>
        <begin position="144"/>
        <end position="162"/>
    </location>
</feature>
<dbReference type="CDD" id="cd17352">
    <property type="entry name" value="MFS_MCT_SLC16"/>
    <property type="match status" value="1"/>
</dbReference>
<feature type="transmembrane region" description="Helical" evidence="1">
    <location>
        <begin position="53"/>
        <end position="73"/>
    </location>
</feature>
<feature type="transmembrane region" description="Helical" evidence="1">
    <location>
        <begin position="174"/>
        <end position="192"/>
    </location>
</feature>
<organism evidence="2 3">
    <name type="scientific">Ignelater luminosus</name>
    <name type="common">Cucubano</name>
    <name type="synonym">Pyrophorus luminosus</name>
    <dbReference type="NCBI Taxonomy" id="2038154"/>
    <lineage>
        <taxon>Eukaryota</taxon>
        <taxon>Metazoa</taxon>
        <taxon>Ecdysozoa</taxon>
        <taxon>Arthropoda</taxon>
        <taxon>Hexapoda</taxon>
        <taxon>Insecta</taxon>
        <taxon>Pterygota</taxon>
        <taxon>Neoptera</taxon>
        <taxon>Endopterygota</taxon>
        <taxon>Coleoptera</taxon>
        <taxon>Polyphaga</taxon>
        <taxon>Elateriformia</taxon>
        <taxon>Elateroidea</taxon>
        <taxon>Elateridae</taxon>
        <taxon>Agrypninae</taxon>
        <taxon>Pyrophorini</taxon>
        <taxon>Ignelater</taxon>
    </lineage>
</organism>
<dbReference type="OrthoDB" id="5667at2759"/>
<dbReference type="InterPro" id="IPR036259">
    <property type="entry name" value="MFS_trans_sf"/>
</dbReference>
<dbReference type="EMBL" id="VTPC01008011">
    <property type="protein sequence ID" value="KAF2893417.1"/>
    <property type="molecule type" value="Genomic_DNA"/>
</dbReference>
<feature type="transmembrane region" description="Helical" evidence="1">
    <location>
        <begin position="12"/>
        <end position="33"/>
    </location>
</feature>
<dbReference type="AlphaFoldDB" id="A0A8K0CXZ4"/>
<feature type="transmembrane region" description="Helical" evidence="1">
    <location>
        <begin position="109"/>
        <end position="132"/>
    </location>
</feature>
<dbReference type="FunFam" id="1.20.1250.20:FF:000437">
    <property type="entry name" value="Blast:Monocarboxylate transporter 4"/>
    <property type="match status" value="1"/>
</dbReference>
<comment type="caution">
    <text evidence="2">The sequence shown here is derived from an EMBL/GenBank/DDBJ whole genome shotgun (WGS) entry which is preliminary data.</text>
</comment>
<dbReference type="Proteomes" id="UP000801492">
    <property type="component" value="Unassembled WGS sequence"/>
</dbReference>
<reference evidence="2" key="1">
    <citation type="submission" date="2019-08" db="EMBL/GenBank/DDBJ databases">
        <title>The genome of the North American firefly Photinus pyralis.</title>
        <authorList>
            <consortium name="Photinus pyralis genome working group"/>
            <person name="Fallon T.R."/>
            <person name="Sander Lower S.E."/>
            <person name="Weng J.-K."/>
        </authorList>
    </citation>
    <scope>NUCLEOTIDE SEQUENCE</scope>
    <source>
        <strain evidence="2">TRF0915ILg1</strain>
        <tissue evidence="2">Whole body</tissue>
    </source>
</reference>
<dbReference type="InterPro" id="IPR011701">
    <property type="entry name" value="MFS"/>
</dbReference>
<evidence type="ECO:0008006" key="4">
    <source>
        <dbReference type="Google" id="ProtNLM"/>
    </source>
</evidence>
<keyword evidence="3" id="KW-1185">Reference proteome</keyword>
<dbReference type="Gene3D" id="1.20.1250.20">
    <property type="entry name" value="MFS general substrate transporter like domains"/>
    <property type="match status" value="2"/>
</dbReference>
<dbReference type="PANTHER" id="PTHR11360:SF163">
    <property type="entry name" value="MONOCARBOXYLATE TRANSPORTER 9-LIKE PROTEIN"/>
    <property type="match status" value="1"/>
</dbReference>
<evidence type="ECO:0000313" key="2">
    <source>
        <dbReference type="EMBL" id="KAF2893417.1"/>
    </source>
</evidence>
<evidence type="ECO:0000256" key="1">
    <source>
        <dbReference type="SAM" id="Phobius"/>
    </source>
</evidence>
<evidence type="ECO:0000313" key="3">
    <source>
        <dbReference type="Proteomes" id="UP000801492"/>
    </source>
</evidence>
<dbReference type="GO" id="GO:0008028">
    <property type="term" value="F:monocarboxylic acid transmembrane transporter activity"/>
    <property type="evidence" value="ECO:0007669"/>
    <property type="project" value="TreeGrafter"/>
</dbReference>
<dbReference type="PANTHER" id="PTHR11360">
    <property type="entry name" value="MONOCARBOXYLATE TRANSPORTER"/>
    <property type="match status" value="1"/>
</dbReference>
<dbReference type="FunFam" id="1.20.1250.20:FF:000434">
    <property type="entry name" value="Blast:Monocarboxylate transporter 4"/>
    <property type="match status" value="1"/>
</dbReference>
<feature type="transmembrane region" description="Helical" evidence="1">
    <location>
        <begin position="438"/>
        <end position="455"/>
    </location>
</feature>
<feature type="transmembrane region" description="Helical" evidence="1">
    <location>
        <begin position="461"/>
        <end position="486"/>
    </location>
</feature>
<gene>
    <name evidence="2" type="ORF">ILUMI_12755</name>
</gene>
<keyword evidence="1" id="KW-0472">Membrane</keyword>
<dbReference type="Pfam" id="PF07690">
    <property type="entry name" value="MFS_1"/>
    <property type="match status" value="2"/>
</dbReference>
<name>A0A8K0CXZ4_IGNLU</name>
<sequence>MLVEPKKMVPPDGGWGWVAVIGVSIVNLCTRSIEPSFGLLFGDLLTELGVETTGAALIMSTLDALINFSGLLVGPLIRAFSYRKVSLVGAALCGLGLVLTSPARSMAHILATYSIINGLGVGLTASATFVALNHYFVKRRGQAVGFSLAGTAFGMMLMPQAVRLLLEAYDFRGAILVLGGVAFHALAGSTLLQPAEWHFVPEIRDEEQGDCPKEMETIKEIEDEDGESPENGQTQTLINVKTNPDLTSKLFDDHSKKSSAAFPRNFSTMSFITRGRKSSIISNYSNISNMDFTGSSLQLHLQSTEDTASTLTISEGVRMRRNMSYPAVQLNSHHKLIKDFPREPLQFEPKKKETMWKKVVHFMDLDLLKDPIYLNLVFGLSIFYVAEQNFKMVTPFFFASIGYDKMNTALFLSVQALTDILARLVLPPICDRVTITKRTLFMIGIFLVGICRSILAEQTEYTMIMIWLVICGFVRGAALINFTITISEYSTLEKLPAAFGLHMVGKGLFVVALGPVLGYIRDSTQSYPLCLHSQTFLIMLCCVAWSIEYIIRWLKLRKEDTKSDTT</sequence>
<protein>
    <recommendedName>
        <fullName evidence="4">Monocarboxylate transporter</fullName>
    </recommendedName>
</protein>
<dbReference type="InterPro" id="IPR050327">
    <property type="entry name" value="Proton-linked_MCT"/>
</dbReference>